<reference evidence="2" key="1">
    <citation type="journal article" date="2020" name="Fungal Divers.">
        <title>Resolving the Mortierellaceae phylogeny through synthesis of multi-gene phylogenetics and phylogenomics.</title>
        <authorList>
            <person name="Vandepol N."/>
            <person name="Liber J."/>
            <person name="Desiro A."/>
            <person name="Na H."/>
            <person name="Kennedy M."/>
            <person name="Barry K."/>
            <person name="Grigoriev I.V."/>
            <person name="Miller A.N."/>
            <person name="O'Donnell K."/>
            <person name="Stajich J.E."/>
            <person name="Bonito G."/>
        </authorList>
    </citation>
    <scope>NUCLEOTIDE SEQUENCE</scope>
    <source>
        <strain evidence="2">CK1249</strain>
    </source>
</reference>
<accession>A0A9P6J8G7</accession>
<dbReference type="EMBL" id="JAAAHY010000340">
    <property type="protein sequence ID" value="KAF9964645.1"/>
    <property type="molecule type" value="Genomic_DNA"/>
</dbReference>
<organism evidence="2 3">
    <name type="scientific">Mortierella alpina</name>
    <name type="common">Oleaginous fungus</name>
    <name type="synonym">Mortierella renispora</name>
    <dbReference type="NCBI Taxonomy" id="64518"/>
    <lineage>
        <taxon>Eukaryota</taxon>
        <taxon>Fungi</taxon>
        <taxon>Fungi incertae sedis</taxon>
        <taxon>Mucoromycota</taxon>
        <taxon>Mortierellomycotina</taxon>
        <taxon>Mortierellomycetes</taxon>
        <taxon>Mortierellales</taxon>
        <taxon>Mortierellaceae</taxon>
        <taxon>Mortierella</taxon>
    </lineage>
</organism>
<evidence type="ECO:0000256" key="1">
    <source>
        <dbReference type="SAM" id="Coils"/>
    </source>
</evidence>
<feature type="coiled-coil region" evidence="1">
    <location>
        <begin position="25"/>
        <end position="77"/>
    </location>
</feature>
<sequence>MSNSSTPHQQIVLVEEAPATYQDHLERAQSQLAHFQVLLSQQEQRQLDAELAYKQRIEKLRKDLKTTKQELVRIQKSEHQHNLHLAELEDCVQGHVTRAAAHASSTYALKQQRQQLQDENNRLRVSLRSAEEELTKVTLRVEALENRTRRMSQELQNNELLKAELLERHLAGTILESQVDKLMDVEHRIMGRGVQVLDAEYDELEAGSIHPSQTLFEELQNACSDSRAPVPSSSSMPESAEILECVGQVQCFEPELQVTSVSSFNDSWGQPLGSDKVDTSLTSVKFLAATTGNADQLVRVLGHYLHQHYQHAVGGRQKQQYNPFSWFIKTSAIVTISWAAMTMQMLSMVETLVGDVERGAQVPT</sequence>
<dbReference type="AlphaFoldDB" id="A0A9P6J8G7"/>
<proteinExistence type="predicted"/>
<feature type="coiled-coil region" evidence="1">
    <location>
        <begin position="113"/>
        <end position="164"/>
    </location>
</feature>
<protein>
    <submittedName>
        <fullName evidence="2">Uncharacterized protein</fullName>
    </submittedName>
</protein>
<evidence type="ECO:0000313" key="3">
    <source>
        <dbReference type="Proteomes" id="UP000738359"/>
    </source>
</evidence>
<gene>
    <name evidence="2" type="ORF">BGZ70_006161</name>
</gene>
<evidence type="ECO:0000313" key="2">
    <source>
        <dbReference type="EMBL" id="KAF9964645.1"/>
    </source>
</evidence>
<name>A0A9P6J8G7_MORAP</name>
<dbReference type="OrthoDB" id="2432406at2759"/>
<keyword evidence="3" id="KW-1185">Reference proteome</keyword>
<keyword evidence="1" id="KW-0175">Coiled coil</keyword>
<dbReference type="Proteomes" id="UP000738359">
    <property type="component" value="Unassembled WGS sequence"/>
</dbReference>
<comment type="caution">
    <text evidence="2">The sequence shown here is derived from an EMBL/GenBank/DDBJ whole genome shotgun (WGS) entry which is preliminary data.</text>
</comment>